<accession>A0A9Q5I4Z7</accession>
<proteinExistence type="predicted"/>
<evidence type="ECO:0000313" key="1">
    <source>
        <dbReference type="EMBL" id="OCB91267.1"/>
    </source>
</evidence>
<organism evidence="1 2">
    <name type="scientific">Sanghuangporus baumii</name>
    <name type="common">Phellinus baumii</name>
    <dbReference type="NCBI Taxonomy" id="108892"/>
    <lineage>
        <taxon>Eukaryota</taxon>
        <taxon>Fungi</taxon>
        <taxon>Dikarya</taxon>
        <taxon>Basidiomycota</taxon>
        <taxon>Agaricomycotina</taxon>
        <taxon>Agaricomycetes</taxon>
        <taxon>Hymenochaetales</taxon>
        <taxon>Hymenochaetaceae</taxon>
        <taxon>Sanghuangporus</taxon>
    </lineage>
</organism>
<evidence type="ECO:0008006" key="3">
    <source>
        <dbReference type="Google" id="ProtNLM"/>
    </source>
</evidence>
<dbReference type="Gene3D" id="3.40.50.1820">
    <property type="entry name" value="alpha/beta hydrolase"/>
    <property type="match status" value="1"/>
</dbReference>
<dbReference type="SUPFAM" id="SSF53474">
    <property type="entry name" value="alpha/beta-Hydrolases"/>
    <property type="match status" value="1"/>
</dbReference>
<comment type="caution">
    <text evidence="1">The sequence shown here is derived from an EMBL/GenBank/DDBJ whole genome shotgun (WGS) entry which is preliminary data.</text>
</comment>
<dbReference type="Proteomes" id="UP000757232">
    <property type="component" value="Unassembled WGS sequence"/>
</dbReference>
<reference evidence="1" key="1">
    <citation type="submission" date="2016-06" db="EMBL/GenBank/DDBJ databases">
        <title>Draft Genome sequence of the fungus Inonotus baumii.</title>
        <authorList>
            <person name="Zhu H."/>
            <person name="Lin W."/>
        </authorList>
    </citation>
    <scope>NUCLEOTIDE SEQUENCE</scope>
    <source>
        <strain evidence="1">821</strain>
    </source>
</reference>
<keyword evidence="2" id="KW-1185">Reference proteome</keyword>
<name>A0A9Q5I4Z7_SANBA</name>
<sequence>MNLAPRLLVSLRYPSFLLDLLLSKTIEAHFRRIHNSFICRRLGDRLSQELALRGFECYQFDLPFKKRTNDTAKSILDRMSSHLRLLVQSTGIPFPPILYAERLGCLIAQTYVSSHPLYGLVLDSPPLSCANLASWPGLADRLPLPVPEFTFEPKFPVLVLEELSAGGMLVNSRLVKEGADYMAVCDDTQPGGTGESVESRDVPNRLLALERWIDELGC</sequence>
<protein>
    <recommendedName>
        <fullName evidence="3">Alpha/beta hydrolase</fullName>
    </recommendedName>
</protein>
<dbReference type="OrthoDB" id="3365310at2759"/>
<dbReference type="InterPro" id="IPR029058">
    <property type="entry name" value="AB_hydrolase_fold"/>
</dbReference>
<dbReference type="EMBL" id="LNZH02000097">
    <property type="protein sequence ID" value="OCB91267.1"/>
    <property type="molecule type" value="Genomic_DNA"/>
</dbReference>
<evidence type="ECO:0000313" key="2">
    <source>
        <dbReference type="Proteomes" id="UP000757232"/>
    </source>
</evidence>
<dbReference type="AlphaFoldDB" id="A0A9Q5I4Z7"/>
<gene>
    <name evidence="1" type="ORF">A7U60_g1492</name>
</gene>